<evidence type="ECO:0000256" key="1">
    <source>
        <dbReference type="SAM" id="MobiDB-lite"/>
    </source>
</evidence>
<feature type="compositionally biased region" description="Basic and acidic residues" evidence="1">
    <location>
        <begin position="338"/>
        <end position="348"/>
    </location>
</feature>
<dbReference type="Proteomes" id="UP000014680">
    <property type="component" value="Unassembled WGS sequence"/>
</dbReference>
<name>A0A0A1U827_ENTIV</name>
<dbReference type="GeneID" id="14890090"/>
<evidence type="ECO:0000313" key="3">
    <source>
        <dbReference type="Proteomes" id="UP000014680"/>
    </source>
</evidence>
<dbReference type="InterPro" id="IPR036872">
    <property type="entry name" value="CH_dom_sf"/>
</dbReference>
<keyword evidence="3" id="KW-1185">Reference proteome</keyword>
<reference evidence="2 3" key="1">
    <citation type="submission" date="2012-10" db="EMBL/GenBank/DDBJ databases">
        <authorList>
            <person name="Zafar N."/>
            <person name="Inman J."/>
            <person name="Hall N."/>
            <person name="Lorenzi H."/>
            <person name="Caler E."/>
        </authorList>
    </citation>
    <scope>NUCLEOTIDE SEQUENCE [LARGE SCALE GENOMIC DNA]</scope>
    <source>
        <strain evidence="2 3">IP1</strain>
    </source>
</reference>
<dbReference type="VEuPathDB" id="AmoebaDB:EIN_268300"/>
<dbReference type="RefSeq" id="XP_004257855.1">
    <property type="nucleotide sequence ID" value="XM_004257807.1"/>
</dbReference>
<gene>
    <name evidence="2" type="ORF">EIN_268300</name>
</gene>
<dbReference type="SUPFAM" id="SSF47576">
    <property type="entry name" value="Calponin-homology domain, CH-domain"/>
    <property type="match status" value="1"/>
</dbReference>
<feature type="region of interest" description="Disordered" evidence="1">
    <location>
        <begin position="281"/>
        <end position="365"/>
    </location>
</feature>
<dbReference type="KEGG" id="eiv:EIN_268300"/>
<protein>
    <submittedName>
        <fullName evidence="2">Uncharacterized protein</fullName>
    </submittedName>
</protein>
<dbReference type="Gene3D" id="1.10.418.10">
    <property type="entry name" value="Calponin-like domain"/>
    <property type="match status" value="1"/>
</dbReference>
<feature type="compositionally biased region" description="Polar residues" evidence="1">
    <location>
        <begin position="354"/>
        <end position="365"/>
    </location>
</feature>
<evidence type="ECO:0000313" key="2">
    <source>
        <dbReference type="EMBL" id="ELP91084.1"/>
    </source>
</evidence>
<sequence length="580" mass="66091">MLTTRYAVLIRYNNNYKLPGDPIEEVKDINLERVSRCLNHNLNPEESIGVVLTQFCEPTKQWLASQGITMTWGDGSVFCEVLEKYGYPVQHADDLAKLERIRTALKKAEEDVKMPQIITPEEVILCSDEIPILMYLTILKSIIEKAQEGLNKESPSSLPNTIEQNDKKIIDQKVSKIPLDFLNAKCEATKAAEKLENSVVFELSRKTDVRVQRMQKKSISSEFDKRKSISNSPSPSPSPRTPQIEKTVTSPELNHRPQTDRLTSLDIQTTFSVMKEEDFNVRKQSTSSVDHLETVKEQIQTPPLNEKVTETRSDESENSSQTQSETSDNKEPPQNTLKPEKTLNDKNKPILPSQDVTKTPSPITVLQTQKLSRTPKIKSAIDALKLKEKTSPTYVAKEIYCHHSIYQFGTSIDPEDFGGSQRFVQVASWIGKKNCVKLAKFNTYDNCSFENLMKNKSGLVVLFQVEGCIFGAYESVQVTVEGVKEDFQCFVFSLLNPTNTIQRYLPLNFKKVTWTFKDDNIEELLFKISGFIEIKRGYCEVSNDFKFYYRDRSLKGGIVFCDCTSPETCELQSVAIYQFY</sequence>
<dbReference type="EMBL" id="KB206479">
    <property type="protein sequence ID" value="ELP91084.1"/>
    <property type="molecule type" value="Genomic_DNA"/>
</dbReference>
<accession>A0A0A1U827</accession>
<organism evidence="2 3">
    <name type="scientific">Entamoeba invadens IP1</name>
    <dbReference type="NCBI Taxonomy" id="370355"/>
    <lineage>
        <taxon>Eukaryota</taxon>
        <taxon>Amoebozoa</taxon>
        <taxon>Evosea</taxon>
        <taxon>Archamoebae</taxon>
        <taxon>Mastigamoebida</taxon>
        <taxon>Entamoebidae</taxon>
        <taxon>Entamoeba</taxon>
    </lineage>
</organism>
<feature type="region of interest" description="Disordered" evidence="1">
    <location>
        <begin position="212"/>
        <end position="266"/>
    </location>
</feature>
<dbReference type="AlphaFoldDB" id="A0A0A1U827"/>
<proteinExistence type="predicted"/>